<dbReference type="GO" id="GO:0038203">
    <property type="term" value="P:TORC2 signaling"/>
    <property type="evidence" value="ECO:0007669"/>
    <property type="project" value="TreeGrafter"/>
</dbReference>
<gene>
    <name evidence="6" type="primary">RICTOR</name>
    <name evidence="6" type="ORF">g.16799</name>
</gene>
<dbReference type="GO" id="GO:0031932">
    <property type="term" value="C:TORC2 complex"/>
    <property type="evidence" value="ECO:0007669"/>
    <property type="project" value="InterPro"/>
</dbReference>
<dbReference type="SMART" id="SM01307">
    <property type="entry name" value="RICTOR_M"/>
    <property type="match status" value="1"/>
</dbReference>
<dbReference type="PANTHER" id="PTHR13298">
    <property type="entry name" value="CYTOSOLIC REGULATOR PIANISSIMO"/>
    <property type="match status" value="1"/>
</dbReference>
<sequence>MSPKSASRDTQNCAFIAIIEAALRGNPTTLPKKDYLSILNEFSRLCRSKRRDELLQNISDDLNRPITLDDIFKSLKTALFNEAAEVRAASLRAIRILLKDVHAVETLLRCNLPIFIVRSIDIVLENRQERIQALRLVRKFLSISPHLFPPAFTRSLIAIAQDGQVEHDILTRACWAILAELSIISPRSATRDTQNCAFNAIMDAALTGNQPHGMCESLISTLLYMLNWPQYRCLIRGDLDLQIFVAPFTDSHYTAPVAKDQKQRINQAAKFDVDPHDQRENKFTAAKITLISILRSWQGLIYLCEPQSSECNLVSNSCLKSLINMLYLPYNDVRRRLIDLIFELLYLPLPDTLSDFETGLKFLDKHQLSMDSWKIHDAFVVDEAKAILPASRSRPRMDLVNNYLALLLITLFHCDVVDALSEVIITPSNQENSIRATILLYQLLSLSYRYLPTESFSRYLTLSTLISHATSKVDDSRDLANAALINLDRVHPLKKSSNCPSSRGSIFLGQILEFCSPQTVNSINFPPNHANNNCDISNNSGCSNARNLSASCAISTTSTITNISAVSTSGSNPSPTSTIVGVQRTSRSASITSRPGSLLSRSPSMSAATMQLKTLFTFPSTVKSSIKSILENDWQQWDWEQINFMLTRPNDSMKKLSSQHYKAFIRRLVHFFKPSSNQYSEIDINNERCRQLCETGCNMVDFLVESPEPKATELLKELLHDISISMHDPDSVNNHLGQNNIGPNSHYGQNRGNGVSGTIGGHHTIIPHFDINILSSSKLISTMSSTYFLFIGRLSNTQRGYRMLEKSSIMKLINNLTQASMLTTSPAEVYVRLIITCLDYTKDFNGSRQLLEKFLFNHPEENVRIYATNFLRVLLRANVTDFSTWAIELLVRQLDSPIRVVQNAAADILDEACDLDDHLEGLINLKKVIDSKGQPKNVMDMLRASGDPGILLLCRYASSTSGLKYLLETPKEHQSTPLDSVLGPSMSPQHQQASSNHTRNRMNHIGAKMEDKLLETIGEDMVDNGSRVFASDEASSLISNVIQVESEFDVELTRWQKVYNYRYVKLVEDVLNNTLTYHQKGEDGKYGRRIDRINLLTKNSHIPPHLYGQLALHLDGVDILQTRKLLEPHYEMIRNPPNDLDYSEVSTLKFKAALWIIGNVGSSESGYQIFDNSRELVKSIAQVAQNASVLSLRGTAFYVMGLLGATEEGAEEMKMHRWIVRQGNMVALPLDLGLILTKPQEDLDSTLAPDSEREDYVPSAIDESEVHPILRENYSMIQLEQIRKDILKHVTNLSHSVASRPAENSLLNLKRKYGVVFQHDLGLYYEVCQQLAKYNFRLHARRFLQELFLDIT</sequence>
<feature type="domain" description="Rapamycin-insensitive companion of mTOR N-terminal" evidence="4">
    <location>
        <begin position="36"/>
        <end position="452"/>
    </location>
</feature>
<dbReference type="Pfam" id="PF14668">
    <property type="entry name" value="RICTOR_V"/>
    <property type="match status" value="1"/>
</dbReference>
<comment type="similarity">
    <text evidence="1">Belongs to the RICTOR family.</text>
</comment>
<dbReference type="EMBL" id="GGYP01000705">
    <property type="protein sequence ID" value="MDE45476.1"/>
    <property type="molecule type" value="Transcribed_RNA"/>
</dbReference>
<dbReference type="InterPro" id="IPR028267">
    <property type="entry name" value="Pianissimo_N"/>
</dbReference>
<dbReference type="InterPro" id="IPR029453">
    <property type="entry name" value="Rictor_IV"/>
</dbReference>
<accession>A0A6G1S4P4</accession>
<feature type="domain" description="Rapamycin-insensitive companion of mTOR middle" evidence="3">
    <location>
        <begin position="617"/>
        <end position="877"/>
    </location>
</feature>
<dbReference type="Pfam" id="PF14664">
    <property type="entry name" value="RICTOR_N"/>
    <property type="match status" value="1"/>
</dbReference>
<evidence type="ECO:0000256" key="2">
    <source>
        <dbReference type="SAM" id="MobiDB-lite"/>
    </source>
</evidence>
<feature type="region of interest" description="Disordered" evidence="2">
    <location>
        <begin position="974"/>
        <end position="999"/>
    </location>
</feature>
<organism evidence="6">
    <name type="scientific">Aceria tosichella</name>
    <name type="common">wheat curl mite</name>
    <dbReference type="NCBI Taxonomy" id="561515"/>
    <lineage>
        <taxon>Eukaryota</taxon>
        <taxon>Metazoa</taxon>
        <taxon>Ecdysozoa</taxon>
        <taxon>Arthropoda</taxon>
        <taxon>Chelicerata</taxon>
        <taxon>Arachnida</taxon>
        <taxon>Acari</taxon>
        <taxon>Acariformes</taxon>
        <taxon>Trombidiformes</taxon>
        <taxon>Prostigmata</taxon>
        <taxon>Eupodina</taxon>
        <taxon>Eriophyoidea</taxon>
        <taxon>Eriophyidae</taxon>
        <taxon>Eriophyinae</taxon>
        <taxon>Aceriini</taxon>
        <taxon>Aceria</taxon>
    </lineage>
</organism>
<proteinExistence type="inferred from homology"/>
<dbReference type="SMART" id="SM01310">
    <property type="entry name" value="RICTOR_V"/>
    <property type="match status" value="1"/>
</dbReference>
<dbReference type="SMART" id="SM01303">
    <property type="entry name" value="RasGEF_N_2"/>
    <property type="match status" value="1"/>
</dbReference>
<dbReference type="InterPro" id="IPR029451">
    <property type="entry name" value="RICTOR_M"/>
</dbReference>
<name>A0A6G1S4P4_9ACAR</name>
<feature type="compositionally biased region" description="Polar residues" evidence="2">
    <location>
        <begin position="986"/>
        <end position="997"/>
    </location>
</feature>
<evidence type="ECO:0000259" key="3">
    <source>
        <dbReference type="SMART" id="SM01307"/>
    </source>
</evidence>
<dbReference type="InterPro" id="IPR029452">
    <property type="entry name" value="RICTOR_V"/>
</dbReference>
<dbReference type="SUPFAM" id="SSF48371">
    <property type="entry name" value="ARM repeat"/>
    <property type="match status" value="3"/>
</dbReference>
<evidence type="ECO:0000256" key="1">
    <source>
        <dbReference type="ARBA" id="ARBA00008878"/>
    </source>
</evidence>
<dbReference type="Pfam" id="PF14663">
    <property type="entry name" value="RasGEF_N_2"/>
    <property type="match status" value="1"/>
</dbReference>
<evidence type="ECO:0000259" key="4">
    <source>
        <dbReference type="SMART" id="SM01308"/>
    </source>
</evidence>
<dbReference type="InterPro" id="IPR016024">
    <property type="entry name" value="ARM-type_fold"/>
</dbReference>
<dbReference type="GO" id="GO:0043539">
    <property type="term" value="F:protein serine/threonine kinase activator activity"/>
    <property type="evidence" value="ECO:0007669"/>
    <property type="project" value="TreeGrafter"/>
</dbReference>
<dbReference type="GO" id="GO:0051897">
    <property type="term" value="P:positive regulation of phosphatidylinositol 3-kinase/protein kinase B signal transduction"/>
    <property type="evidence" value="ECO:0007669"/>
    <property type="project" value="TreeGrafter"/>
</dbReference>
<evidence type="ECO:0000313" key="6">
    <source>
        <dbReference type="EMBL" id="MDE45476.1"/>
    </source>
</evidence>
<dbReference type="InterPro" id="IPR028268">
    <property type="entry name" value="Pianissimo_fam"/>
</dbReference>
<evidence type="ECO:0000259" key="5">
    <source>
        <dbReference type="SMART" id="SM01310"/>
    </source>
</evidence>
<protein>
    <submittedName>
        <fullName evidence="6">Rapamycin-insensitive companion of mTOR</fullName>
    </submittedName>
</protein>
<dbReference type="SMART" id="SM01308">
    <property type="entry name" value="RICTOR_N"/>
    <property type="match status" value="1"/>
</dbReference>
<dbReference type="Pfam" id="PF14666">
    <property type="entry name" value="RICTOR_M"/>
    <property type="match status" value="1"/>
</dbReference>
<dbReference type="PANTHER" id="PTHR13298:SF11">
    <property type="entry name" value="RAPAMYCIN-INSENSITIVE COMPANION OF MTOR"/>
    <property type="match status" value="1"/>
</dbReference>
<feature type="domain" description="Rapamycin-insensitive companion of mTOR" evidence="5">
    <location>
        <begin position="1147"/>
        <end position="1220"/>
    </location>
</feature>
<reference evidence="6" key="1">
    <citation type="submission" date="2018-10" db="EMBL/GenBank/DDBJ databases">
        <title>Transcriptome assembly of Aceria tosichella (Wheat curl mite) Type 2.</title>
        <authorList>
            <person name="Scully E.D."/>
            <person name="Geib S.M."/>
            <person name="Palmer N.A."/>
            <person name="Gupta A.K."/>
            <person name="Sarath G."/>
            <person name="Tatineni S."/>
        </authorList>
    </citation>
    <scope>NUCLEOTIDE SEQUENCE</scope>
    <source>
        <strain evidence="6">LincolnNE</strain>
    </source>
</reference>